<dbReference type="EMBL" id="LRGB01000725">
    <property type="protein sequence ID" value="KZS16244.1"/>
    <property type="molecule type" value="Genomic_DNA"/>
</dbReference>
<evidence type="ECO:0000313" key="1">
    <source>
        <dbReference type="EMBL" id="KZS16244.1"/>
    </source>
</evidence>
<organism evidence="1 2">
    <name type="scientific">Daphnia magna</name>
    <dbReference type="NCBI Taxonomy" id="35525"/>
    <lineage>
        <taxon>Eukaryota</taxon>
        <taxon>Metazoa</taxon>
        <taxon>Ecdysozoa</taxon>
        <taxon>Arthropoda</taxon>
        <taxon>Crustacea</taxon>
        <taxon>Branchiopoda</taxon>
        <taxon>Diplostraca</taxon>
        <taxon>Cladocera</taxon>
        <taxon>Anomopoda</taxon>
        <taxon>Daphniidae</taxon>
        <taxon>Daphnia</taxon>
    </lineage>
</organism>
<proteinExistence type="predicted"/>
<dbReference type="AlphaFoldDB" id="A0A0P5YZC1"/>
<comment type="caution">
    <text evidence="1">The sequence shown here is derived from an EMBL/GenBank/DDBJ whole genome shotgun (WGS) entry which is preliminary data.</text>
</comment>
<sequence length="84" mass="9654">MWPSFPPLYCYHFFIHRDVAALDWREANIRDAFKVARLISIVGRRCHGFIMKCGVNEMFTASCSIFVAVKCLLTIETCLVGCYT</sequence>
<dbReference type="Proteomes" id="UP000076858">
    <property type="component" value="Unassembled WGS sequence"/>
</dbReference>
<gene>
    <name evidence="1" type="ORF">APZ42_017903</name>
</gene>
<reference evidence="1 2" key="1">
    <citation type="submission" date="2016-03" db="EMBL/GenBank/DDBJ databases">
        <title>EvidentialGene: Evidence-directed Construction of Genes on Genomes.</title>
        <authorList>
            <person name="Gilbert D.G."/>
            <person name="Choi J.-H."/>
            <person name="Mockaitis K."/>
            <person name="Colbourne J."/>
            <person name="Pfrender M."/>
        </authorList>
    </citation>
    <scope>NUCLEOTIDE SEQUENCE [LARGE SCALE GENOMIC DNA]</scope>
    <source>
        <strain evidence="1 2">Xinb3</strain>
        <tissue evidence="1">Complete organism</tissue>
    </source>
</reference>
<protein>
    <submittedName>
        <fullName evidence="1">Uncharacterized protein</fullName>
    </submittedName>
</protein>
<keyword evidence="2" id="KW-1185">Reference proteome</keyword>
<evidence type="ECO:0000313" key="2">
    <source>
        <dbReference type="Proteomes" id="UP000076858"/>
    </source>
</evidence>
<name>A0A0P5YZC1_9CRUS</name>
<accession>A0A0P5YZC1</accession>